<dbReference type="KEGG" id="scy:SCATT_42830"/>
<name>F8JRF3_STREN</name>
<dbReference type="eggNOG" id="ENOG5031C3Q">
    <property type="taxonomic scope" value="Bacteria"/>
</dbReference>
<dbReference type="AlphaFoldDB" id="F8JRF3"/>
<dbReference type="Proteomes" id="UP000007842">
    <property type="component" value="Chromosome"/>
</dbReference>
<sequence length="269" mass="28468">MPLTRTLAALSAATALVLSLAAASPAPVPVASLPSAAATDPDYPYLWPEGGSHQPRAVRPGDYVLISTNDGVAHPDDTVRSPAFTEPVTLHDAKSNYVTTAQIRCDAEAGDYPVHLLGEGRDSRTWAKVRVHGTTTPTAACAHPSPYTTEELWPMLSPVQPVRPGERAHFALGVNAALAVGDGITSPALDATYGLRESAPRTREEAQQPTLEQLTHSATADATVRCGTKPGLYPVHFHFNGSDGGQDYRFEVQLTVLPETGKPGSMCGR</sequence>
<feature type="chain" id="PRO_5003378824" evidence="1">
    <location>
        <begin position="24"/>
        <end position="269"/>
    </location>
</feature>
<accession>G8WSU8</accession>
<protein>
    <submittedName>
        <fullName evidence="2">Uncharacterized protein</fullName>
    </submittedName>
</protein>
<evidence type="ECO:0000313" key="3">
    <source>
        <dbReference type="Proteomes" id="UP000007842"/>
    </source>
</evidence>
<dbReference type="RefSeq" id="WP_014145010.1">
    <property type="nucleotide sequence ID" value="NC_016111.1"/>
</dbReference>
<dbReference type="OrthoDB" id="4186735at2"/>
<accession>F8JRF3</accession>
<evidence type="ECO:0000256" key="1">
    <source>
        <dbReference type="SAM" id="SignalP"/>
    </source>
</evidence>
<dbReference type="PATRIC" id="fig|1003195.11.peg.5736"/>
<gene>
    <name evidence="2" type="ordered locus">SCATT_42830</name>
</gene>
<dbReference type="HOGENOM" id="CLU_1034108_0_0_11"/>
<dbReference type="EMBL" id="CP003219">
    <property type="protein sequence ID" value="AEW96654.1"/>
    <property type="molecule type" value="Genomic_DNA"/>
</dbReference>
<keyword evidence="3" id="KW-1185">Reference proteome</keyword>
<organism evidence="2 3">
    <name type="scientific">Streptantibioticus cattleyicolor (strain ATCC 35852 / DSM 46488 / JCM 4925 / NBRC 14057 / NRRL 8057)</name>
    <name type="common">Streptomyces cattleya</name>
    <dbReference type="NCBI Taxonomy" id="1003195"/>
    <lineage>
        <taxon>Bacteria</taxon>
        <taxon>Bacillati</taxon>
        <taxon>Actinomycetota</taxon>
        <taxon>Actinomycetes</taxon>
        <taxon>Kitasatosporales</taxon>
        <taxon>Streptomycetaceae</taxon>
        <taxon>Streptantibioticus</taxon>
    </lineage>
</organism>
<evidence type="ECO:0000313" key="2">
    <source>
        <dbReference type="EMBL" id="AEW96654.1"/>
    </source>
</evidence>
<dbReference type="KEGG" id="sct:SCAT_4298"/>
<feature type="signal peptide" evidence="1">
    <location>
        <begin position="1"/>
        <end position="23"/>
    </location>
</feature>
<reference evidence="3" key="1">
    <citation type="submission" date="2011-12" db="EMBL/GenBank/DDBJ databases">
        <title>Complete genome sequence of Streptomyces cattleya strain DSM 46488.</title>
        <authorList>
            <person name="Ou H.-Y."/>
            <person name="Li P."/>
            <person name="Zhao C."/>
            <person name="O'Hagan D."/>
            <person name="Deng Z."/>
        </authorList>
    </citation>
    <scope>NUCLEOTIDE SEQUENCE [LARGE SCALE GENOMIC DNA]</scope>
    <source>
        <strain evidence="3">ATCC 35852 / DSM 46488 / JCM 4925 / NBRC 14057 / NRRL 8057</strain>
    </source>
</reference>
<proteinExistence type="predicted"/>
<keyword evidence="1" id="KW-0732">Signal</keyword>